<dbReference type="Proteomes" id="UP000494216">
    <property type="component" value="Unassembled WGS sequence"/>
</dbReference>
<name>A0A8S0X963_9GAMM</name>
<dbReference type="EMBL" id="CADCXN010000083">
    <property type="protein sequence ID" value="CAA9891894.1"/>
    <property type="molecule type" value="Genomic_DNA"/>
</dbReference>
<evidence type="ECO:0000313" key="1">
    <source>
        <dbReference type="EMBL" id="CAA9891894.1"/>
    </source>
</evidence>
<evidence type="ECO:0000313" key="2">
    <source>
        <dbReference type="Proteomes" id="UP000494216"/>
    </source>
</evidence>
<accession>A0A8S0X963</accession>
<gene>
    <name evidence="1" type="ORF">METHB2_520001</name>
</gene>
<dbReference type="AlphaFoldDB" id="A0A8S0X963"/>
<comment type="caution">
    <text evidence="1">The sequence shown here is derived from an EMBL/GenBank/DDBJ whole genome shotgun (WGS) entry which is preliminary data.</text>
</comment>
<organism evidence="1 2">
    <name type="scientific">Candidatus Methylobacter favarea</name>
    <dbReference type="NCBI Taxonomy" id="2707345"/>
    <lineage>
        <taxon>Bacteria</taxon>
        <taxon>Pseudomonadati</taxon>
        <taxon>Pseudomonadota</taxon>
        <taxon>Gammaproteobacteria</taxon>
        <taxon>Methylococcales</taxon>
        <taxon>Methylococcaceae</taxon>
        <taxon>Methylobacter</taxon>
    </lineage>
</organism>
<sequence>MRFIRKNSMKAENLTPPKYFCCSLINAGIGDQFFQFSQLYNLGKSLGLEYVYLKFPPNQWSPDFDFWKFFGIDYGEKNIDDFLNYERIPVDSYEATRVLAEERSLFTILPTRRSELALIQLNFSPKLYTSNPERIKVPLRFTLRPKIRLTDHNSPELSLETSSSPLICLHIRRGDCTWVKYRERYVFLGMRKIAKNDSDLDVRRAPATEHYLQLLDTALVCSGQQAFRIRVYSDGPCNVFEMSTSLLARLSTRIIIKFPSLLTTHRIILRSLRRFYNPMSLPEIQAEWKAMRESLQEFSRFPELVLRVGTSPELTGETILAFYKANIAIVRSDRGFPLFASADSEKQCVLSVLDPLETNKIRLAKYIRENYS</sequence>
<proteinExistence type="predicted"/>
<keyword evidence="2" id="KW-1185">Reference proteome</keyword>
<protein>
    <submittedName>
        <fullName evidence="1">Uncharacterized protein</fullName>
    </submittedName>
</protein>
<reference evidence="1 2" key="1">
    <citation type="submission" date="2020-02" db="EMBL/GenBank/DDBJ databases">
        <authorList>
            <person name="Hogendoorn C."/>
        </authorList>
    </citation>
    <scope>NUCLEOTIDE SEQUENCE [LARGE SCALE GENOMIC DNA]</scope>
    <source>
        <strain evidence="1">METHB21</strain>
    </source>
</reference>